<protein>
    <submittedName>
        <fullName evidence="2">Uncharacterized protein</fullName>
    </submittedName>
</protein>
<keyword evidence="3" id="KW-1185">Reference proteome</keyword>
<comment type="caution">
    <text evidence="2">The sequence shown here is derived from an EMBL/GenBank/DDBJ whole genome shotgun (WGS) entry which is preliminary data.</text>
</comment>
<gene>
    <name evidence="2" type="ORF">ACFY05_27470</name>
</gene>
<feature type="region of interest" description="Disordered" evidence="1">
    <location>
        <begin position="60"/>
        <end position="79"/>
    </location>
</feature>
<name>A0ABW6VBJ8_MICFU</name>
<organism evidence="2 3">
    <name type="scientific">Microtetraspora fusca</name>
    <dbReference type="NCBI Taxonomy" id="1997"/>
    <lineage>
        <taxon>Bacteria</taxon>
        <taxon>Bacillati</taxon>
        <taxon>Actinomycetota</taxon>
        <taxon>Actinomycetes</taxon>
        <taxon>Streptosporangiales</taxon>
        <taxon>Streptosporangiaceae</taxon>
        <taxon>Microtetraspora</taxon>
    </lineage>
</organism>
<reference evidence="2 3" key="1">
    <citation type="submission" date="2024-10" db="EMBL/GenBank/DDBJ databases">
        <title>The Natural Products Discovery Center: Release of the First 8490 Sequenced Strains for Exploring Actinobacteria Biosynthetic Diversity.</title>
        <authorList>
            <person name="Kalkreuter E."/>
            <person name="Kautsar S.A."/>
            <person name="Yang D."/>
            <person name="Bader C.D."/>
            <person name="Teijaro C.N."/>
            <person name="Fluegel L."/>
            <person name="Davis C.M."/>
            <person name="Simpson J.R."/>
            <person name="Lauterbach L."/>
            <person name="Steele A.D."/>
            <person name="Gui C."/>
            <person name="Meng S."/>
            <person name="Li G."/>
            <person name="Viehrig K."/>
            <person name="Ye F."/>
            <person name="Su P."/>
            <person name="Kiefer A.F."/>
            <person name="Nichols A."/>
            <person name="Cepeda A.J."/>
            <person name="Yan W."/>
            <person name="Fan B."/>
            <person name="Jiang Y."/>
            <person name="Adhikari A."/>
            <person name="Zheng C.-J."/>
            <person name="Schuster L."/>
            <person name="Cowan T.M."/>
            <person name="Smanski M.J."/>
            <person name="Chevrette M.G."/>
            <person name="De Carvalho L.P.S."/>
            <person name="Shen B."/>
        </authorList>
    </citation>
    <scope>NUCLEOTIDE SEQUENCE [LARGE SCALE GENOMIC DNA]</scope>
    <source>
        <strain evidence="2 3">NPDC001281</strain>
    </source>
</reference>
<dbReference type="Proteomes" id="UP001602119">
    <property type="component" value="Unassembled WGS sequence"/>
</dbReference>
<evidence type="ECO:0000313" key="3">
    <source>
        <dbReference type="Proteomes" id="UP001602119"/>
    </source>
</evidence>
<evidence type="ECO:0000313" key="2">
    <source>
        <dbReference type="EMBL" id="MFF4776605.1"/>
    </source>
</evidence>
<proteinExistence type="predicted"/>
<sequence>MLTASALAREHCHEGRHPPHGGGRHPHQVDRSECHHALTFRLCARCRSLAHERHLAHRRLAKVDSSRPGAESPVIDQDHADPCRSRALDNDGNVIVEKRKVKRTADASTPFPLRETWLRLEPKVSVWPTSISKPAPFRWTVAFRCRDRLARFVADLG</sequence>
<accession>A0ABW6VBJ8</accession>
<dbReference type="RefSeq" id="WP_157546493.1">
    <property type="nucleotide sequence ID" value="NZ_JBIAXI010000018.1"/>
</dbReference>
<evidence type="ECO:0000256" key="1">
    <source>
        <dbReference type="SAM" id="MobiDB-lite"/>
    </source>
</evidence>
<dbReference type="EMBL" id="JBIAXI010000018">
    <property type="protein sequence ID" value="MFF4776605.1"/>
    <property type="molecule type" value="Genomic_DNA"/>
</dbReference>